<dbReference type="InterPro" id="IPR050294">
    <property type="entry name" value="RnfB_subfamily"/>
</dbReference>
<dbReference type="Gene3D" id="3.30.70.20">
    <property type="match status" value="2"/>
</dbReference>
<dbReference type="InterPro" id="IPR017896">
    <property type="entry name" value="4Fe4S_Fe-S-bd"/>
</dbReference>
<evidence type="ECO:0000256" key="2">
    <source>
        <dbReference type="ARBA" id="ARBA00022723"/>
    </source>
</evidence>
<dbReference type="RefSeq" id="WP_342324071.1">
    <property type="nucleotide sequence ID" value="NZ_CP151800.1"/>
</dbReference>
<keyword evidence="2" id="KW-0479">Metal-binding</keyword>
<evidence type="ECO:0000259" key="5">
    <source>
        <dbReference type="PROSITE" id="PS51379"/>
    </source>
</evidence>
<protein>
    <submittedName>
        <fullName evidence="6">4Fe-4S dicluster domain-containing protein</fullName>
    </submittedName>
</protein>
<accession>A0ABZ3B8G1</accession>
<gene>
    <name evidence="6" type="ORF">AAEY27_06505</name>
</gene>
<dbReference type="PANTHER" id="PTHR42859:SF16">
    <property type="entry name" value="FORMATE HYDROGENLYASE SUBUNIT 2-RELATED"/>
    <property type="match status" value="1"/>
</dbReference>
<organism evidence="6 7">
    <name type="scientific">Kosakonia calanthes</name>
    <dbReference type="NCBI Taxonomy" id="3139408"/>
    <lineage>
        <taxon>Bacteria</taxon>
        <taxon>Pseudomonadati</taxon>
        <taxon>Pseudomonadota</taxon>
        <taxon>Gammaproteobacteria</taxon>
        <taxon>Enterobacterales</taxon>
        <taxon>Enterobacteriaceae</taxon>
        <taxon>Kosakonia</taxon>
    </lineage>
</organism>
<dbReference type="PROSITE" id="PS51379">
    <property type="entry name" value="4FE4S_FER_2"/>
    <property type="match status" value="2"/>
</dbReference>
<feature type="domain" description="4Fe-4S ferredoxin-type" evidence="5">
    <location>
        <begin position="2"/>
        <end position="31"/>
    </location>
</feature>
<reference evidence="6 7" key="1">
    <citation type="submission" date="2024-04" db="EMBL/GenBank/DDBJ databases">
        <title>Kosakonia calanthae sp. nov., a halophilic bacterium isolated from leaves of Calanthe tiplacata.</title>
        <authorList>
            <person name="Wu P."/>
        </authorList>
    </citation>
    <scope>NUCLEOTIDE SEQUENCE [LARGE SCALE GENOMIC DNA]</scope>
    <source>
        <strain evidence="6 7">BYX6</strain>
    </source>
</reference>
<evidence type="ECO:0000313" key="6">
    <source>
        <dbReference type="EMBL" id="WZV99532.1"/>
    </source>
</evidence>
<keyword evidence="3" id="KW-0408">Iron</keyword>
<evidence type="ECO:0000256" key="3">
    <source>
        <dbReference type="ARBA" id="ARBA00023004"/>
    </source>
</evidence>
<feature type="domain" description="4Fe-4S ferredoxin-type" evidence="5">
    <location>
        <begin position="73"/>
        <end position="102"/>
    </location>
</feature>
<keyword evidence="1" id="KW-0004">4Fe-4S</keyword>
<dbReference type="PANTHER" id="PTHR42859">
    <property type="entry name" value="OXIDOREDUCTASE"/>
    <property type="match status" value="1"/>
</dbReference>
<keyword evidence="7" id="KW-1185">Reference proteome</keyword>
<evidence type="ECO:0000313" key="7">
    <source>
        <dbReference type="Proteomes" id="UP001466893"/>
    </source>
</evidence>
<dbReference type="EMBL" id="CP151800">
    <property type="protein sequence ID" value="WZV99532.1"/>
    <property type="molecule type" value="Genomic_DNA"/>
</dbReference>
<proteinExistence type="predicted"/>
<dbReference type="CDD" id="cd10554">
    <property type="entry name" value="HycB_like"/>
    <property type="match status" value="1"/>
</dbReference>
<dbReference type="SUPFAM" id="SSF54862">
    <property type="entry name" value="4Fe-4S ferredoxins"/>
    <property type="match status" value="1"/>
</dbReference>
<dbReference type="InterPro" id="IPR017900">
    <property type="entry name" value="4Fe4S_Fe_S_CS"/>
</dbReference>
<dbReference type="Proteomes" id="UP001466893">
    <property type="component" value="Chromosome"/>
</dbReference>
<sequence length="206" mass="22435">MNRFVIADPEWCIGCNTCLAACSDVHKTQGLQHHPRLTLVRTQTKTAPILCRHCDDAPCKQVCPVNAISFQGDSVYLNETLCIGCKLCGLVCPFGAITPSGSRPLNIPARYDHFVAEEELRDVPGSSPGDHPFLRWNAGVQAIAVKCDLCHFLPEGPSCVRACPTNALHLVTDAAMQKQLKARRELAALSSTDMTFPPVSPSPEQR</sequence>
<evidence type="ECO:0000256" key="1">
    <source>
        <dbReference type="ARBA" id="ARBA00022485"/>
    </source>
</evidence>
<dbReference type="Pfam" id="PF00037">
    <property type="entry name" value="Fer4"/>
    <property type="match status" value="1"/>
</dbReference>
<name>A0ABZ3B8G1_9ENTR</name>
<keyword evidence="4" id="KW-0411">Iron-sulfur</keyword>
<dbReference type="PROSITE" id="PS00198">
    <property type="entry name" value="4FE4S_FER_1"/>
    <property type="match status" value="1"/>
</dbReference>
<evidence type="ECO:0000256" key="4">
    <source>
        <dbReference type="ARBA" id="ARBA00023014"/>
    </source>
</evidence>